<dbReference type="EMBL" id="CABDUW010005069">
    <property type="protein sequence ID" value="VTJ90780.1"/>
    <property type="molecule type" value="Genomic_DNA"/>
</dbReference>
<evidence type="ECO:0000313" key="1">
    <source>
        <dbReference type="EMBL" id="VTJ90780.1"/>
    </source>
</evidence>
<name>A0A5E4DAI9_MARMO</name>
<protein>
    <submittedName>
        <fullName evidence="1">Uncharacterized protein</fullName>
    </submittedName>
</protein>
<evidence type="ECO:0000313" key="2">
    <source>
        <dbReference type="Proteomes" id="UP000335636"/>
    </source>
</evidence>
<comment type="caution">
    <text evidence="1">The sequence shown here is derived from an EMBL/GenBank/DDBJ whole genome shotgun (WGS) entry which is preliminary data.</text>
</comment>
<sequence>IDLEADLQEQTQPKTGGIQEDGLAVQAKFMSSLEYSQLPEADQAWQEGYTKTS</sequence>
<feature type="non-terminal residue" evidence="1">
    <location>
        <position position="1"/>
    </location>
</feature>
<proteinExistence type="predicted"/>
<accession>A0A5E4DAI9</accession>
<keyword evidence="2" id="KW-1185">Reference proteome</keyword>
<reference evidence="1" key="1">
    <citation type="submission" date="2019-04" db="EMBL/GenBank/DDBJ databases">
        <authorList>
            <person name="Alioto T."/>
            <person name="Alioto T."/>
        </authorList>
    </citation>
    <scope>NUCLEOTIDE SEQUENCE [LARGE SCALE GENOMIC DNA]</scope>
</reference>
<dbReference type="Proteomes" id="UP000335636">
    <property type="component" value="Unassembled WGS sequence"/>
</dbReference>
<organism evidence="1 2">
    <name type="scientific">Marmota monax</name>
    <name type="common">Woodchuck</name>
    <dbReference type="NCBI Taxonomy" id="9995"/>
    <lineage>
        <taxon>Eukaryota</taxon>
        <taxon>Metazoa</taxon>
        <taxon>Chordata</taxon>
        <taxon>Craniata</taxon>
        <taxon>Vertebrata</taxon>
        <taxon>Euteleostomi</taxon>
        <taxon>Mammalia</taxon>
        <taxon>Eutheria</taxon>
        <taxon>Euarchontoglires</taxon>
        <taxon>Glires</taxon>
        <taxon>Rodentia</taxon>
        <taxon>Sciuromorpha</taxon>
        <taxon>Sciuridae</taxon>
        <taxon>Xerinae</taxon>
        <taxon>Marmotini</taxon>
        <taxon>Marmota</taxon>
    </lineage>
</organism>
<dbReference type="AlphaFoldDB" id="A0A5E4DAI9"/>
<gene>
    <name evidence="1" type="ORF">MONAX_5E014554</name>
</gene>